<feature type="region of interest" description="Disordered" evidence="2">
    <location>
        <begin position="67"/>
        <end position="91"/>
    </location>
</feature>
<dbReference type="Proteomes" id="UP000038010">
    <property type="component" value="Unassembled WGS sequence"/>
</dbReference>
<dbReference type="OrthoDB" id="1862401at2759"/>
<evidence type="ECO:0000256" key="1">
    <source>
        <dbReference type="ARBA" id="ARBA00022679"/>
    </source>
</evidence>
<keyword evidence="1" id="KW-0808">Transferase</keyword>
<reference evidence="3 4" key="1">
    <citation type="submission" date="2015-06" db="EMBL/GenBank/DDBJ databases">
        <title>Draft genome of the ant-associated black yeast Phialophora attae CBS 131958.</title>
        <authorList>
            <person name="Moreno L.F."/>
            <person name="Stielow B.J."/>
            <person name="de Hoog S."/>
            <person name="Vicente V.A."/>
            <person name="Weiss V.A."/>
            <person name="de Vries M."/>
            <person name="Cruz L.M."/>
            <person name="Souza E.M."/>
        </authorList>
    </citation>
    <scope>NUCLEOTIDE SEQUENCE [LARGE SCALE GENOMIC DNA]</scope>
    <source>
        <strain evidence="3 4">CBS 131958</strain>
    </source>
</reference>
<dbReference type="Gene3D" id="3.30.559.10">
    <property type="entry name" value="Chloramphenicol acetyltransferase-like domain"/>
    <property type="match status" value="2"/>
</dbReference>
<dbReference type="GeneID" id="28738382"/>
<evidence type="ECO:0000256" key="2">
    <source>
        <dbReference type="SAM" id="MobiDB-lite"/>
    </source>
</evidence>
<gene>
    <name evidence="3" type="ORF">AB675_6226</name>
</gene>
<feature type="compositionally biased region" description="Polar residues" evidence="2">
    <location>
        <begin position="112"/>
        <end position="124"/>
    </location>
</feature>
<name>A0A0N1HYS9_9EURO</name>
<dbReference type="GO" id="GO:0016747">
    <property type="term" value="F:acyltransferase activity, transferring groups other than amino-acyl groups"/>
    <property type="evidence" value="ECO:0007669"/>
    <property type="project" value="TreeGrafter"/>
</dbReference>
<dbReference type="VEuPathDB" id="FungiDB:AB675_6226"/>
<organism evidence="3 4">
    <name type="scientific">Cyphellophora attinorum</name>
    <dbReference type="NCBI Taxonomy" id="1664694"/>
    <lineage>
        <taxon>Eukaryota</taxon>
        <taxon>Fungi</taxon>
        <taxon>Dikarya</taxon>
        <taxon>Ascomycota</taxon>
        <taxon>Pezizomycotina</taxon>
        <taxon>Eurotiomycetes</taxon>
        <taxon>Chaetothyriomycetidae</taxon>
        <taxon>Chaetothyriales</taxon>
        <taxon>Cyphellophoraceae</taxon>
        <taxon>Cyphellophora</taxon>
    </lineage>
</organism>
<feature type="region of interest" description="Disordered" evidence="2">
    <location>
        <begin position="107"/>
        <end position="141"/>
    </location>
</feature>
<dbReference type="GO" id="GO:0044550">
    <property type="term" value="P:secondary metabolite biosynthetic process"/>
    <property type="evidence" value="ECO:0007669"/>
    <property type="project" value="TreeGrafter"/>
</dbReference>
<feature type="region of interest" description="Disordered" evidence="2">
    <location>
        <begin position="1"/>
        <end position="52"/>
    </location>
</feature>
<protein>
    <recommendedName>
        <fullName evidence="5">Trichothecene 3-O-acetyltransferase</fullName>
    </recommendedName>
</protein>
<dbReference type="InterPro" id="IPR023213">
    <property type="entry name" value="CAT-like_dom_sf"/>
</dbReference>
<dbReference type="AlphaFoldDB" id="A0A0N1HYS9"/>
<dbReference type="EMBL" id="LFJN01000004">
    <property type="protein sequence ID" value="KPI43716.1"/>
    <property type="molecule type" value="Genomic_DNA"/>
</dbReference>
<comment type="caution">
    <text evidence="3">The sequence shown here is derived from an EMBL/GenBank/DDBJ whole genome shotgun (WGS) entry which is preliminary data.</text>
</comment>
<dbReference type="RefSeq" id="XP_018003679.1">
    <property type="nucleotide sequence ID" value="XM_018146502.1"/>
</dbReference>
<evidence type="ECO:0000313" key="4">
    <source>
        <dbReference type="Proteomes" id="UP000038010"/>
    </source>
</evidence>
<dbReference type="PANTHER" id="PTHR31642:SF310">
    <property type="entry name" value="FATTY ALCOHOL:CAFFEOYL-COA ACYLTRANSFERASE"/>
    <property type="match status" value="1"/>
</dbReference>
<dbReference type="InterPro" id="IPR050317">
    <property type="entry name" value="Plant_Fungal_Acyltransferase"/>
</dbReference>
<accession>A0A0N1HYS9</accession>
<sequence length="621" mass="68649">MSAVCEPIARPRLSNDSTAPSLLGSTTTPSTTSSSLSESPSRRYSTGSIPFDPLPSANGNGFFMTKYMELSNGDPPVPNGAGTGKAEGDSGEHLDIIVGKPYAMGLSEGINGHNSDPQRTNSLNGEKRHAAKATSTLKGDSDSKYVHKEHVIQLSSIEHCMPRAYIRVCLAYPLPDNTDMTLLVTRLNQFTRKVVDAKPYLAGHVVPAPNSESQPGLAEIHFTDHDFIAGHPSVKLEHISEADIPYDYKELNEMKLPPSLIRPEIVSALPEGISDGKAPVFRLQANVVKGGLIVSTYLHHCISDGTGMGLIITGSVLHDDFTFDRHLESKGFDTLGLNRRLSEFANQQTIVRRDLSWSFPNQISDRLFHHRRPTTSHSTRPKSDGRGCIFTFPKDRLLALWQELRTTAEAGDFISENDVLQALLWHHMTKARSRSPHLDRVSHSRLFTPVNIRSKLNRPLPDAYFGAAVDFALTELPMAHLCDITASNRLPALARTASAIRQAIGRVDEPYIRQAIALARDPDPNVDVRDLMGSSMNRTSGADMYITSWQKLGLYEATLDLGLGRPDWVRKPWSKDPGSCIVLPNDDRKQVTEVLVQMTVDDMDRLMQDQEFSAFAPTWVE</sequence>
<evidence type="ECO:0008006" key="5">
    <source>
        <dbReference type="Google" id="ProtNLM"/>
    </source>
</evidence>
<dbReference type="PANTHER" id="PTHR31642">
    <property type="entry name" value="TRICHOTHECENE 3-O-ACETYLTRANSFERASE"/>
    <property type="match status" value="1"/>
</dbReference>
<proteinExistence type="predicted"/>
<keyword evidence="4" id="KW-1185">Reference proteome</keyword>
<dbReference type="Pfam" id="PF02458">
    <property type="entry name" value="Transferase"/>
    <property type="match status" value="1"/>
</dbReference>
<dbReference type="STRING" id="1664694.A0A0N1HYS9"/>
<feature type="compositionally biased region" description="Low complexity" evidence="2">
    <location>
        <begin position="17"/>
        <end position="39"/>
    </location>
</feature>
<evidence type="ECO:0000313" key="3">
    <source>
        <dbReference type="EMBL" id="KPI43716.1"/>
    </source>
</evidence>